<organism evidence="3 4">
    <name type="scientific">Pristionchus mayeri</name>
    <dbReference type="NCBI Taxonomy" id="1317129"/>
    <lineage>
        <taxon>Eukaryota</taxon>
        <taxon>Metazoa</taxon>
        <taxon>Ecdysozoa</taxon>
        <taxon>Nematoda</taxon>
        <taxon>Chromadorea</taxon>
        <taxon>Rhabditida</taxon>
        <taxon>Rhabditina</taxon>
        <taxon>Diplogasteromorpha</taxon>
        <taxon>Diplogasteroidea</taxon>
        <taxon>Neodiplogasteridae</taxon>
        <taxon>Pristionchus</taxon>
    </lineage>
</organism>
<evidence type="ECO:0000256" key="2">
    <source>
        <dbReference type="SAM" id="MobiDB-lite"/>
    </source>
</evidence>
<accession>A0AAN5ICM7</accession>
<sequence>AGEGKKVAEEGKKEAEKGKKVAARVNRKRKHSSGGETNSKNDRGERSEQKEEEKRSEEDEEERSEEDEKRRLKKAIKKAMNEVRRLRHLVIVEATDREASEKEVRMKDKELNREKERRMKAEEDVKRMKARLAEMKKNKMKTKDQIIEDKELEMNCIRKEKDDEIGNLTKTIRSMGKTIRSLEEEKTRSKERIVTLDGKWKAGKKLNEEMKIMIGMKDNNLQSENIQLRESNEALIKKIAELEERGDSEETKGEVLRLRNEVEALNN</sequence>
<feature type="compositionally biased region" description="Basic and acidic residues" evidence="2">
    <location>
        <begin position="39"/>
        <end position="57"/>
    </location>
</feature>
<feature type="coiled-coil region" evidence="1">
    <location>
        <begin position="225"/>
        <end position="252"/>
    </location>
</feature>
<evidence type="ECO:0000256" key="1">
    <source>
        <dbReference type="SAM" id="Coils"/>
    </source>
</evidence>
<evidence type="ECO:0000313" key="3">
    <source>
        <dbReference type="EMBL" id="GMR61317.1"/>
    </source>
</evidence>
<keyword evidence="1" id="KW-0175">Coiled coil</keyword>
<comment type="caution">
    <text evidence="3">The sequence shown here is derived from an EMBL/GenBank/DDBJ whole genome shotgun (WGS) entry which is preliminary data.</text>
</comment>
<feature type="region of interest" description="Disordered" evidence="2">
    <location>
        <begin position="98"/>
        <end position="126"/>
    </location>
</feature>
<feature type="non-terminal residue" evidence="3">
    <location>
        <position position="1"/>
    </location>
</feature>
<proteinExistence type="predicted"/>
<protein>
    <submittedName>
        <fullName evidence="3">Uncharacterized protein</fullName>
    </submittedName>
</protein>
<evidence type="ECO:0000313" key="4">
    <source>
        <dbReference type="Proteomes" id="UP001328107"/>
    </source>
</evidence>
<feature type="compositionally biased region" description="Basic residues" evidence="2">
    <location>
        <begin position="20"/>
        <end position="32"/>
    </location>
</feature>
<dbReference type="Proteomes" id="UP001328107">
    <property type="component" value="Unassembled WGS sequence"/>
</dbReference>
<name>A0AAN5ICM7_9BILA</name>
<reference evidence="4" key="1">
    <citation type="submission" date="2022-10" db="EMBL/GenBank/DDBJ databases">
        <title>Genome assembly of Pristionchus species.</title>
        <authorList>
            <person name="Yoshida K."/>
            <person name="Sommer R.J."/>
        </authorList>
    </citation>
    <scope>NUCLEOTIDE SEQUENCE [LARGE SCALE GENOMIC DNA]</scope>
    <source>
        <strain evidence="4">RS5460</strain>
    </source>
</reference>
<keyword evidence="4" id="KW-1185">Reference proteome</keyword>
<dbReference type="AlphaFoldDB" id="A0AAN5ICM7"/>
<feature type="compositionally biased region" description="Basic and acidic residues" evidence="2">
    <location>
        <begin position="1"/>
        <end position="19"/>
    </location>
</feature>
<feature type="region of interest" description="Disordered" evidence="2">
    <location>
        <begin position="1"/>
        <end position="72"/>
    </location>
</feature>
<gene>
    <name evidence="3" type="ORF">PMAYCL1PPCAC_31512</name>
</gene>
<feature type="non-terminal residue" evidence="3">
    <location>
        <position position="267"/>
    </location>
</feature>
<dbReference type="EMBL" id="BTRK01000006">
    <property type="protein sequence ID" value="GMR61317.1"/>
    <property type="molecule type" value="Genomic_DNA"/>
</dbReference>